<gene>
    <name evidence="1" type="ORF">HS096_07060</name>
</gene>
<reference evidence="1" key="1">
    <citation type="submission" date="2020-05" db="EMBL/GenBank/DDBJ databases">
        <title>High-Quality Genomes of Partial-Nitritation/Anammox System by Hierarchical Clustering Based Hybrid Assembly.</title>
        <authorList>
            <person name="Liu L."/>
            <person name="Wang Y."/>
            <person name="Che Y."/>
            <person name="Chen Y."/>
            <person name="Xia Y."/>
            <person name="Luo R."/>
            <person name="Cheng S.H."/>
            <person name="Zheng C."/>
            <person name="Zhang T."/>
        </authorList>
    </citation>
    <scope>NUCLEOTIDE SEQUENCE</scope>
    <source>
        <strain evidence="1">H1_PAT1</strain>
    </source>
</reference>
<name>A0A928TRK5_UNCKA</name>
<evidence type="ECO:0000313" key="2">
    <source>
        <dbReference type="Proteomes" id="UP000710385"/>
    </source>
</evidence>
<evidence type="ECO:0000313" key="1">
    <source>
        <dbReference type="EMBL" id="MBE7526002.1"/>
    </source>
</evidence>
<comment type="caution">
    <text evidence="1">The sequence shown here is derived from an EMBL/GenBank/DDBJ whole genome shotgun (WGS) entry which is preliminary data.</text>
</comment>
<dbReference type="EMBL" id="JABTTY010000003">
    <property type="protein sequence ID" value="MBE7526002.1"/>
    <property type="molecule type" value="Genomic_DNA"/>
</dbReference>
<protein>
    <submittedName>
        <fullName evidence="1">Uncharacterized protein</fullName>
    </submittedName>
</protein>
<sequence>MQLRTEKSIARFLALMFAPEGGAVVKAFRTSLNGRIKIPDEFEQARKNSGLGDKYVLVYESELHILYCLIRAILPEKHDSELKEFIVAYEVASEEERLEFFRVLSESLLTDDIYEKFRDLIPRTEEARKAAKEKFENLSEDEKKEVIRQVHLFLAFYFSAFYNYISVMVHGQKLTKLVSRALQGDQEAFCKAVQIDKNLLTGHPYFQETFARLPMGNDKDRNFHRAICSAHARPQVNSRIDYPALYLLFAVLDSFGWLDSFTAPEILDLCDEARLDRYQNRIEDENYLTKRRLEYRKKQKTGF</sequence>
<accession>A0A928TRK5</accession>
<organism evidence="1 2">
    <name type="scientific">candidate division WWE3 bacterium</name>
    <dbReference type="NCBI Taxonomy" id="2053526"/>
    <lineage>
        <taxon>Bacteria</taxon>
        <taxon>Katanobacteria</taxon>
    </lineage>
</organism>
<proteinExistence type="predicted"/>
<dbReference type="Proteomes" id="UP000710385">
    <property type="component" value="Unassembled WGS sequence"/>
</dbReference>
<dbReference type="AlphaFoldDB" id="A0A928TRK5"/>